<dbReference type="PIRSF" id="PIRSF006806">
    <property type="entry name" value="FTHF_cligase"/>
    <property type="match status" value="1"/>
</dbReference>
<evidence type="ECO:0000256" key="3">
    <source>
        <dbReference type="ARBA" id="ARBA00022840"/>
    </source>
</evidence>
<dbReference type="Gene3D" id="3.40.50.10420">
    <property type="entry name" value="NagB/RpiA/CoA transferase-like"/>
    <property type="match status" value="1"/>
</dbReference>
<accession>A0ABT8MPZ5</accession>
<keyword evidence="4" id="KW-0460">Magnesium</keyword>
<dbReference type="Proteomes" id="UP001172054">
    <property type="component" value="Unassembled WGS sequence"/>
</dbReference>
<comment type="similarity">
    <text evidence="1 4">Belongs to the 5-formyltetrahydrofolate cyclo-ligase family.</text>
</comment>
<organism evidence="5 6">
    <name type="scientific">Planococcus liqunii</name>
    <dbReference type="NCBI Taxonomy" id="3058394"/>
    <lineage>
        <taxon>Bacteria</taxon>
        <taxon>Bacillati</taxon>
        <taxon>Bacillota</taxon>
        <taxon>Bacilli</taxon>
        <taxon>Bacillales</taxon>
        <taxon>Caryophanaceae</taxon>
        <taxon>Planococcus</taxon>
    </lineage>
</organism>
<dbReference type="RefSeq" id="WP_301725745.1">
    <property type="nucleotide sequence ID" value="NZ_JAUJWW010000002.1"/>
</dbReference>
<dbReference type="InterPro" id="IPR037171">
    <property type="entry name" value="NagB/RpiA_transferase-like"/>
</dbReference>
<keyword evidence="5" id="KW-0436">Ligase</keyword>
<evidence type="ECO:0000313" key="5">
    <source>
        <dbReference type="EMBL" id="MDN7226841.1"/>
    </source>
</evidence>
<evidence type="ECO:0000256" key="1">
    <source>
        <dbReference type="ARBA" id="ARBA00010638"/>
    </source>
</evidence>
<protein>
    <recommendedName>
        <fullName evidence="4">5-formyltetrahydrofolate cyclo-ligase</fullName>
        <ecNumber evidence="4">6.3.3.2</ecNumber>
    </recommendedName>
</protein>
<comment type="catalytic activity">
    <reaction evidence="4">
        <text>(6S)-5-formyl-5,6,7,8-tetrahydrofolate + ATP = (6R)-5,10-methenyltetrahydrofolate + ADP + phosphate</text>
        <dbReference type="Rhea" id="RHEA:10488"/>
        <dbReference type="ChEBI" id="CHEBI:30616"/>
        <dbReference type="ChEBI" id="CHEBI:43474"/>
        <dbReference type="ChEBI" id="CHEBI:57455"/>
        <dbReference type="ChEBI" id="CHEBI:57457"/>
        <dbReference type="ChEBI" id="CHEBI:456216"/>
        <dbReference type="EC" id="6.3.3.2"/>
    </reaction>
</comment>
<keyword evidence="2 4" id="KW-0547">Nucleotide-binding</keyword>
<proteinExistence type="inferred from homology"/>
<dbReference type="EC" id="6.3.3.2" evidence="4"/>
<keyword evidence="3 4" id="KW-0067">ATP-binding</keyword>
<dbReference type="InterPro" id="IPR024185">
    <property type="entry name" value="FTHF_cligase-like_sf"/>
</dbReference>
<comment type="cofactor">
    <cofactor evidence="4">
        <name>Mg(2+)</name>
        <dbReference type="ChEBI" id="CHEBI:18420"/>
    </cofactor>
</comment>
<dbReference type="EMBL" id="JAUJWW010000002">
    <property type="protein sequence ID" value="MDN7226841.1"/>
    <property type="molecule type" value="Genomic_DNA"/>
</dbReference>
<dbReference type="NCBIfam" id="TIGR02727">
    <property type="entry name" value="MTHFS_bact"/>
    <property type="match status" value="1"/>
</dbReference>
<evidence type="ECO:0000256" key="2">
    <source>
        <dbReference type="ARBA" id="ARBA00022741"/>
    </source>
</evidence>
<evidence type="ECO:0000256" key="4">
    <source>
        <dbReference type="RuleBase" id="RU361279"/>
    </source>
</evidence>
<gene>
    <name evidence="5" type="ORF">QWY15_05970</name>
</gene>
<sequence>MDKAIQRKQVLDHLNNMEKAEHQQKSRVIVGRLMKDPAFQQAGTVGVTVSAFPEVDTHELIQACWEAGKRVAVPKCWRKDRTMDFYALTNFNQLETVYMHLKEPKVEETVRLEADDIDLLIVPGVVYTREGYRIGFGGGYYDRYLATYNGAAQSLAFDVQLADRILVEPHDIPVDAIHTESESIAIGKVSG</sequence>
<reference evidence="5 6" key="1">
    <citation type="submission" date="2023-06" db="EMBL/GenBank/DDBJ databases">
        <title>Novel species in genus Planococcus.</title>
        <authorList>
            <person name="Ning S."/>
        </authorList>
    </citation>
    <scope>NUCLEOTIDE SEQUENCE [LARGE SCALE GENOMIC DNA]</scope>
    <source>
        <strain evidence="5 6">N064</strain>
    </source>
</reference>
<dbReference type="PANTHER" id="PTHR23407:SF1">
    <property type="entry name" value="5-FORMYLTETRAHYDROFOLATE CYCLO-LIGASE"/>
    <property type="match status" value="1"/>
</dbReference>
<comment type="caution">
    <text evidence="5">The sequence shown here is derived from an EMBL/GenBank/DDBJ whole genome shotgun (WGS) entry which is preliminary data.</text>
</comment>
<dbReference type="GO" id="GO:0030272">
    <property type="term" value="F:5-formyltetrahydrofolate cyclo-ligase activity"/>
    <property type="evidence" value="ECO:0007669"/>
    <property type="project" value="UniProtKB-EC"/>
</dbReference>
<dbReference type="Pfam" id="PF01812">
    <property type="entry name" value="5-FTHF_cyc-lig"/>
    <property type="match status" value="1"/>
</dbReference>
<name>A0ABT8MPZ5_9BACL</name>
<dbReference type="InterPro" id="IPR002698">
    <property type="entry name" value="FTHF_cligase"/>
</dbReference>
<dbReference type="PANTHER" id="PTHR23407">
    <property type="entry name" value="ATPASE INHIBITOR/5-FORMYLTETRAHYDROFOLATE CYCLO-LIGASE"/>
    <property type="match status" value="1"/>
</dbReference>
<keyword evidence="4" id="KW-0479">Metal-binding</keyword>
<dbReference type="SUPFAM" id="SSF100950">
    <property type="entry name" value="NagB/RpiA/CoA transferase-like"/>
    <property type="match status" value="1"/>
</dbReference>
<evidence type="ECO:0000313" key="6">
    <source>
        <dbReference type="Proteomes" id="UP001172054"/>
    </source>
</evidence>
<keyword evidence="6" id="KW-1185">Reference proteome</keyword>